<dbReference type="EMBL" id="JAJADQ010000006">
    <property type="protein sequence ID" value="MCB2378403.1"/>
    <property type="molecule type" value="Genomic_DNA"/>
</dbReference>
<organism evidence="1 2">
    <name type="scientific">Hymenobacter nitidus</name>
    <dbReference type="NCBI Taxonomy" id="2880929"/>
    <lineage>
        <taxon>Bacteria</taxon>
        <taxon>Pseudomonadati</taxon>
        <taxon>Bacteroidota</taxon>
        <taxon>Cytophagia</taxon>
        <taxon>Cytophagales</taxon>
        <taxon>Hymenobacteraceae</taxon>
        <taxon>Hymenobacter</taxon>
    </lineage>
</organism>
<protein>
    <submittedName>
        <fullName evidence="1">DUF5522 domain-containing protein</fullName>
    </submittedName>
</protein>
<keyword evidence="2" id="KW-1185">Reference proteome</keyword>
<dbReference type="RefSeq" id="WP_226186030.1">
    <property type="nucleotide sequence ID" value="NZ_JAJADQ010000006.1"/>
</dbReference>
<evidence type="ECO:0000313" key="2">
    <source>
        <dbReference type="Proteomes" id="UP001165297"/>
    </source>
</evidence>
<name>A0ABS8ADB0_9BACT</name>
<dbReference type="InterPro" id="IPR040807">
    <property type="entry name" value="DUF5522"/>
</dbReference>
<sequence length="60" mass="6816">MALQPQPLQPGDYYLTPEGFMVFTEQYHLRRGFCCKSGCRHCPWGFSKVARAAAKPPRQG</sequence>
<accession>A0ABS8ADB0</accession>
<evidence type="ECO:0000313" key="1">
    <source>
        <dbReference type="EMBL" id="MCB2378403.1"/>
    </source>
</evidence>
<comment type="caution">
    <text evidence="1">The sequence shown here is derived from an EMBL/GenBank/DDBJ whole genome shotgun (WGS) entry which is preliminary data.</text>
</comment>
<proteinExistence type="predicted"/>
<reference evidence="1" key="1">
    <citation type="submission" date="2021-10" db="EMBL/GenBank/DDBJ databases">
        <authorList>
            <person name="Dean J.D."/>
            <person name="Kim M.K."/>
            <person name="Newey C.N."/>
            <person name="Stoker T.S."/>
            <person name="Thompson D.W."/>
            <person name="Grose J.H."/>
        </authorList>
    </citation>
    <scope>NUCLEOTIDE SEQUENCE</scope>
    <source>
        <strain evidence="1">BT635</strain>
    </source>
</reference>
<dbReference type="Proteomes" id="UP001165297">
    <property type="component" value="Unassembled WGS sequence"/>
</dbReference>
<dbReference type="Pfam" id="PF17653">
    <property type="entry name" value="DUF5522"/>
    <property type="match status" value="1"/>
</dbReference>
<gene>
    <name evidence="1" type="ORF">LGH70_12460</name>
</gene>